<protein>
    <recommendedName>
        <fullName evidence="7">Endolytic murein transglycosylase</fullName>
        <ecNumber evidence="7">4.2.2.29</ecNumber>
    </recommendedName>
    <alternativeName>
        <fullName evidence="7">Peptidoglycan lytic transglycosylase</fullName>
    </alternativeName>
    <alternativeName>
        <fullName evidence="7">Peptidoglycan polymerization terminase</fullName>
    </alternativeName>
</protein>
<comment type="function">
    <text evidence="7">Functions as a peptidoglycan terminase that cleaves nascent peptidoglycan strands endolytically to terminate their elongation.</text>
</comment>
<dbReference type="InterPro" id="IPR003770">
    <property type="entry name" value="MLTG-like"/>
</dbReference>
<sequence>MITKKNQKYYMVGMVAFSVLVSSFVFYFYQVFFSPNTLTETDQAAVLYIPSNATFQQVSDSLTHNEIITDVISFSFVAKMMKYQENVKPGRYTIEPKLSNKELVTLLRSGKQTPINLTFNNIRTKEDLAEKISKNLEIREDQFLELIRDSLYIRKFDFNEETIMSMFIPDTYEVYWDMTPEQLFDRMYREYNKFWTDDQKAKAETLNMSPVEVSTLASIVQAETAKKDERAKIAGVYINRLQRNIPLQADPTLVFALGDFSIKRVLNVHKEIDSPYNTYMYAGLPPGPINLPDKSSLNAVLNYQEHNYLYFCAKEDFSGYHVFSTNLRDHLNQARKYQNALNAAKVF</sequence>
<dbReference type="NCBIfam" id="TIGR00247">
    <property type="entry name" value="endolytic transglycosylase MltG"/>
    <property type="match status" value="1"/>
</dbReference>
<dbReference type="PANTHER" id="PTHR30518">
    <property type="entry name" value="ENDOLYTIC MUREIN TRANSGLYCOSYLASE"/>
    <property type="match status" value="1"/>
</dbReference>
<dbReference type="HAMAP" id="MF_02065">
    <property type="entry name" value="MltG"/>
    <property type="match status" value="1"/>
</dbReference>
<organism evidence="8 9">
    <name type="scientific">Echinicola arenosa</name>
    <dbReference type="NCBI Taxonomy" id="2774144"/>
    <lineage>
        <taxon>Bacteria</taxon>
        <taxon>Pseudomonadati</taxon>
        <taxon>Bacteroidota</taxon>
        <taxon>Cytophagia</taxon>
        <taxon>Cytophagales</taxon>
        <taxon>Cyclobacteriaceae</taxon>
        <taxon>Echinicola</taxon>
    </lineage>
</organism>
<keyword evidence="5 7" id="KW-0456">Lyase</keyword>
<keyword evidence="1 7" id="KW-1003">Cell membrane</keyword>
<evidence type="ECO:0000256" key="7">
    <source>
        <dbReference type="HAMAP-Rule" id="MF_02065"/>
    </source>
</evidence>
<dbReference type="Gene3D" id="3.30.1490.480">
    <property type="entry name" value="Endolytic murein transglycosylase"/>
    <property type="match status" value="1"/>
</dbReference>
<comment type="similarity">
    <text evidence="7">Belongs to the transglycosylase MltG family.</text>
</comment>
<dbReference type="EMBL" id="JACYTQ010000002">
    <property type="protein sequence ID" value="MBD8488134.1"/>
    <property type="molecule type" value="Genomic_DNA"/>
</dbReference>
<evidence type="ECO:0000256" key="1">
    <source>
        <dbReference type="ARBA" id="ARBA00022475"/>
    </source>
</evidence>
<dbReference type="CDD" id="cd08010">
    <property type="entry name" value="MltG_like"/>
    <property type="match status" value="1"/>
</dbReference>
<gene>
    <name evidence="7 8" type="primary">mltG</name>
    <name evidence="8" type="ORF">IFO69_05180</name>
</gene>
<evidence type="ECO:0000256" key="4">
    <source>
        <dbReference type="ARBA" id="ARBA00023136"/>
    </source>
</evidence>
<evidence type="ECO:0000256" key="3">
    <source>
        <dbReference type="ARBA" id="ARBA00022989"/>
    </source>
</evidence>
<name>A0ABR9AKM0_9BACT</name>
<keyword evidence="9" id="KW-1185">Reference proteome</keyword>
<evidence type="ECO:0000313" key="9">
    <source>
        <dbReference type="Proteomes" id="UP000647133"/>
    </source>
</evidence>
<comment type="caution">
    <text evidence="8">The sequence shown here is derived from an EMBL/GenBank/DDBJ whole genome shotgun (WGS) entry which is preliminary data.</text>
</comment>
<dbReference type="Pfam" id="PF02618">
    <property type="entry name" value="YceG"/>
    <property type="match status" value="1"/>
</dbReference>
<dbReference type="RefSeq" id="WP_192009028.1">
    <property type="nucleotide sequence ID" value="NZ_JACYTQ010000002.1"/>
</dbReference>
<feature type="site" description="Important for catalytic activity" evidence="7">
    <location>
        <position position="223"/>
    </location>
</feature>
<dbReference type="Gene3D" id="3.30.160.60">
    <property type="entry name" value="Classic Zinc Finger"/>
    <property type="match status" value="1"/>
</dbReference>
<proteinExistence type="inferred from homology"/>
<dbReference type="Proteomes" id="UP000647133">
    <property type="component" value="Unassembled WGS sequence"/>
</dbReference>
<reference evidence="8 9" key="1">
    <citation type="submission" date="2020-09" db="EMBL/GenBank/DDBJ databases">
        <title>Echinicola sp. CAU 1574 isolated from sand of Sido Beach.</title>
        <authorList>
            <person name="Kim W."/>
        </authorList>
    </citation>
    <scope>NUCLEOTIDE SEQUENCE [LARGE SCALE GENOMIC DNA]</scope>
    <source>
        <strain evidence="8 9">CAU 1574</strain>
    </source>
</reference>
<feature type="transmembrane region" description="Helical" evidence="7">
    <location>
        <begin position="9"/>
        <end position="29"/>
    </location>
</feature>
<evidence type="ECO:0000256" key="5">
    <source>
        <dbReference type="ARBA" id="ARBA00023239"/>
    </source>
</evidence>
<keyword evidence="6 7" id="KW-0961">Cell wall biogenesis/degradation</keyword>
<keyword evidence="2 7" id="KW-0812">Transmembrane</keyword>
<evidence type="ECO:0000256" key="6">
    <source>
        <dbReference type="ARBA" id="ARBA00023316"/>
    </source>
</evidence>
<evidence type="ECO:0000313" key="8">
    <source>
        <dbReference type="EMBL" id="MBD8488134.1"/>
    </source>
</evidence>
<keyword evidence="3 7" id="KW-1133">Transmembrane helix</keyword>
<comment type="subcellular location">
    <subcellularLocation>
        <location evidence="7">Cell membrane</location>
        <topology evidence="7">Single-pass membrane protein</topology>
    </subcellularLocation>
</comment>
<evidence type="ECO:0000256" key="2">
    <source>
        <dbReference type="ARBA" id="ARBA00022692"/>
    </source>
</evidence>
<dbReference type="EC" id="4.2.2.29" evidence="7"/>
<keyword evidence="4 7" id="KW-0472">Membrane</keyword>
<dbReference type="PANTHER" id="PTHR30518:SF2">
    <property type="entry name" value="ENDOLYTIC MUREIN TRANSGLYCOSYLASE"/>
    <property type="match status" value="1"/>
</dbReference>
<accession>A0ABR9AKM0</accession>
<comment type="catalytic activity">
    <reaction evidence="7">
        <text>a peptidoglycan chain = a peptidoglycan chain with N-acetyl-1,6-anhydromuramyl-[peptide] at the reducing end + a peptidoglycan chain with N-acetylglucosamine at the non-reducing end.</text>
        <dbReference type="EC" id="4.2.2.29"/>
    </reaction>
</comment>